<keyword evidence="3" id="KW-1185">Reference proteome</keyword>
<evidence type="ECO:0000313" key="2">
    <source>
        <dbReference type="EMBL" id="KAL1533943.1"/>
    </source>
</evidence>
<name>A0ABD1FTA6_SALDI</name>
<dbReference type="PANTHER" id="PTHR48204">
    <property type="entry name" value="OS07G0265100 PROTEIN"/>
    <property type="match status" value="1"/>
</dbReference>
<organism evidence="2 3">
    <name type="scientific">Salvia divinorum</name>
    <name type="common">Maria pastora</name>
    <name type="synonym">Diviner's sage</name>
    <dbReference type="NCBI Taxonomy" id="28513"/>
    <lineage>
        <taxon>Eukaryota</taxon>
        <taxon>Viridiplantae</taxon>
        <taxon>Streptophyta</taxon>
        <taxon>Embryophyta</taxon>
        <taxon>Tracheophyta</taxon>
        <taxon>Spermatophyta</taxon>
        <taxon>Magnoliopsida</taxon>
        <taxon>eudicotyledons</taxon>
        <taxon>Gunneridae</taxon>
        <taxon>Pentapetalae</taxon>
        <taxon>asterids</taxon>
        <taxon>lamiids</taxon>
        <taxon>Lamiales</taxon>
        <taxon>Lamiaceae</taxon>
        <taxon>Nepetoideae</taxon>
        <taxon>Mentheae</taxon>
        <taxon>Salviinae</taxon>
        <taxon>Salvia</taxon>
        <taxon>Salvia subgen. Calosphace</taxon>
    </lineage>
</organism>
<protein>
    <submittedName>
        <fullName evidence="2">Uncharacterized protein</fullName>
    </submittedName>
</protein>
<accession>A0ABD1FTA6</accession>
<feature type="region of interest" description="Disordered" evidence="1">
    <location>
        <begin position="105"/>
        <end position="135"/>
    </location>
</feature>
<reference evidence="2 3" key="1">
    <citation type="submission" date="2024-06" db="EMBL/GenBank/DDBJ databases">
        <title>A chromosome level genome sequence of Diviner's sage (Salvia divinorum).</title>
        <authorList>
            <person name="Ford S.A."/>
            <person name="Ro D.-K."/>
            <person name="Ness R.W."/>
            <person name="Phillips M.A."/>
        </authorList>
    </citation>
    <scope>NUCLEOTIDE SEQUENCE [LARGE SCALE GENOMIC DNA]</scope>
    <source>
        <strain evidence="2">SAF-2024a</strain>
        <tissue evidence="2">Leaf</tissue>
    </source>
</reference>
<gene>
    <name evidence="2" type="ORF">AAHA92_33750</name>
</gene>
<dbReference type="PANTHER" id="PTHR48204:SF1">
    <property type="entry name" value="OS07G0265100 PROTEIN"/>
    <property type="match status" value="1"/>
</dbReference>
<comment type="caution">
    <text evidence="2">The sequence shown here is derived from an EMBL/GenBank/DDBJ whole genome shotgun (WGS) entry which is preliminary data.</text>
</comment>
<dbReference type="Proteomes" id="UP001567538">
    <property type="component" value="Unassembled WGS sequence"/>
</dbReference>
<proteinExistence type="predicted"/>
<sequence length="135" mass="14556">MPTAALNVAAASLPPPKRLLFDRRYGWILDEWKEPSVEALSGGRGMFCVIPLAKALIQKASETVNFVGSSTLEVLERPELLSPKALQATLTHQMQRFKSAVNNAKLVPMAPARSNKTESTPIPTDQPEGSTGSQG</sequence>
<dbReference type="EMBL" id="JBEAFC010000014">
    <property type="protein sequence ID" value="KAL1533943.1"/>
    <property type="molecule type" value="Genomic_DNA"/>
</dbReference>
<evidence type="ECO:0000256" key="1">
    <source>
        <dbReference type="SAM" id="MobiDB-lite"/>
    </source>
</evidence>
<feature type="compositionally biased region" description="Polar residues" evidence="1">
    <location>
        <begin position="117"/>
        <end position="135"/>
    </location>
</feature>
<evidence type="ECO:0000313" key="3">
    <source>
        <dbReference type="Proteomes" id="UP001567538"/>
    </source>
</evidence>
<dbReference type="AlphaFoldDB" id="A0ABD1FTA6"/>